<proteinExistence type="predicted"/>
<reference evidence="2 3" key="1">
    <citation type="submission" date="2024-04" db="EMBL/GenBank/DDBJ databases">
        <title>draft genome sequnece of Flavobacterium buctense JCM 30750.</title>
        <authorList>
            <person name="Kim D.-U."/>
        </authorList>
    </citation>
    <scope>NUCLEOTIDE SEQUENCE [LARGE SCALE GENOMIC DNA]</scope>
    <source>
        <strain evidence="2 3">JCM 30750</strain>
    </source>
</reference>
<gene>
    <name evidence="2" type="ORF">WMW71_02145</name>
</gene>
<keyword evidence="3" id="KW-1185">Reference proteome</keyword>
<comment type="caution">
    <text evidence="2">The sequence shown here is derived from an EMBL/GenBank/DDBJ whole genome shotgun (WGS) entry which is preliminary data.</text>
</comment>
<dbReference type="Pfam" id="PF00570">
    <property type="entry name" value="HRDC"/>
    <property type="match status" value="1"/>
</dbReference>
<dbReference type="PROSITE" id="PS50967">
    <property type="entry name" value="HRDC"/>
    <property type="match status" value="1"/>
</dbReference>
<dbReference type="RefSeq" id="WP_187659265.1">
    <property type="nucleotide sequence ID" value="NZ_JACTAB010000001.1"/>
</dbReference>
<name>A0ABU9DXK8_9FLAO</name>
<sequence>MNIKVFNIRLAKEFCQDDQAKMNTFLDSVEVKLTSTNFVTTNAADYWSAVVFYSPKEKEKDKSLSKPSQEKLSPQETKIFNALRIWRNDLAQKLDWSSFRICHNAHLIALAQSNPKTLEDLEQVSGFGKARTEKYGDDIIAILNAL</sequence>
<dbReference type="Gene3D" id="1.10.150.80">
    <property type="entry name" value="HRDC domain"/>
    <property type="match status" value="1"/>
</dbReference>
<evidence type="ECO:0000259" key="1">
    <source>
        <dbReference type="PROSITE" id="PS50967"/>
    </source>
</evidence>
<dbReference type="Proteomes" id="UP001491349">
    <property type="component" value="Unassembled WGS sequence"/>
</dbReference>
<dbReference type="InterPro" id="IPR044876">
    <property type="entry name" value="HRDC_dom_sf"/>
</dbReference>
<dbReference type="EMBL" id="JBBPCB010000001">
    <property type="protein sequence ID" value="MEK8179130.1"/>
    <property type="molecule type" value="Genomic_DNA"/>
</dbReference>
<dbReference type="InterPro" id="IPR002121">
    <property type="entry name" value="HRDC_dom"/>
</dbReference>
<evidence type="ECO:0000313" key="3">
    <source>
        <dbReference type="Proteomes" id="UP001491349"/>
    </source>
</evidence>
<dbReference type="SUPFAM" id="SSF47819">
    <property type="entry name" value="HRDC-like"/>
    <property type="match status" value="1"/>
</dbReference>
<protein>
    <submittedName>
        <fullName evidence="2">HRDC domain-containing protein</fullName>
    </submittedName>
</protein>
<dbReference type="InterPro" id="IPR010997">
    <property type="entry name" value="HRDC-like_sf"/>
</dbReference>
<accession>A0ABU9DXK8</accession>
<evidence type="ECO:0000313" key="2">
    <source>
        <dbReference type="EMBL" id="MEK8179130.1"/>
    </source>
</evidence>
<feature type="domain" description="HRDC" evidence="1">
    <location>
        <begin position="73"/>
        <end position="146"/>
    </location>
</feature>
<dbReference type="SMART" id="SM00341">
    <property type="entry name" value="HRDC"/>
    <property type="match status" value="1"/>
</dbReference>
<organism evidence="2 3">
    <name type="scientific">Flavobacterium buctense</name>
    <dbReference type="NCBI Taxonomy" id="1648146"/>
    <lineage>
        <taxon>Bacteria</taxon>
        <taxon>Pseudomonadati</taxon>
        <taxon>Bacteroidota</taxon>
        <taxon>Flavobacteriia</taxon>
        <taxon>Flavobacteriales</taxon>
        <taxon>Flavobacteriaceae</taxon>
        <taxon>Flavobacterium</taxon>
    </lineage>
</organism>